<protein>
    <submittedName>
        <fullName evidence="2">Bacteriocin biosynthesis cyclodehydratase domain-containing protein</fullName>
    </submittedName>
</protein>
<dbReference type="RefSeq" id="WP_253775243.1">
    <property type="nucleotide sequence ID" value="NZ_JAMTCK010000012.1"/>
</dbReference>
<gene>
    <name evidence="2" type="ORF">LX83_004773</name>
</gene>
<feature type="domain" description="THIF-type NAD/FAD binding fold" evidence="1">
    <location>
        <begin position="138"/>
        <end position="353"/>
    </location>
</feature>
<evidence type="ECO:0000313" key="2">
    <source>
        <dbReference type="EMBL" id="MCP2167899.1"/>
    </source>
</evidence>
<sequence length="367" mass="38590">MAPDRTDQQREFSPVLPHRPRILPGLAVLHRNSGEVQIGTDPRHAVVIDGLTEPLVQVLRELDGRHTVDELSAQVAERGGAASELPALLLALANAGLLTDAAPAPEDRAALVGRLSADVTACALHIEPSAASVPARAQTRVVVHGNGRLTVAVAALLAAAGVGWINVHADGQVRAEDTGGGYLDADVGRPRQEAALAAVHRASCVVRTDRMPASEPPDLVVLADALVPCPQLVATLVADQVPHLLVRVREGTGLVGPLVVPGRSSCVRCADLHRCDRDARWSVVAAQLADRTQLADLATAHATASLAVSQALLALSWPAAAPAPPPTWNATLELDPWRGLLNHRPWPPHPNCGCGARDNRQPDPPDR</sequence>
<organism evidence="2 3">
    <name type="scientific">Goodfellowiella coeruleoviolacea</name>
    <dbReference type="NCBI Taxonomy" id="334858"/>
    <lineage>
        <taxon>Bacteria</taxon>
        <taxon>Bacillati</taxon>
        <taxon>Actinomycetota</taxon>
        <taxon>Actinomycetes</taxon>
        <taxon>Pseudonocardiales</taxon>
        <taxon>Pseudonocardiaceae</taxon>
        <taxon>Goodfellowiella</taxon>
    </lineage>
</organism>
<dbReference type="InterPro" id="IPR035985">
    <property type="entry name" value="Ubiquitin-activating_enz"/>
</dbReference>
<comment type="caution">
    <text evidence="2">The sequence shown here is derived from an EMBL/GenBank/DDBJ whole genome shotgun (WGS) entry which is preliminary data.</text>
</comment>
<dbReference type="SUPFAM" id="SSF69572">
    <property type="entry name" value="Activating enzymes of the ubiquitin-like proteins"/>
    <property type="match status" value="1"/>
</dbReference>
<dbReference type="Gene3D" id="3.40.50.720">
    <property type="entry name" value="NAD(P)-binding Rossmann-like Domain"/>
    <property type="match status" value="1"/>
</dbReference>
<dbReference type="GO" id="GO:0008641">
    <property type="term" value="F:ubiquitin-like modifier activating enzyme activity"/>
    <property type="evidence" value="ECO:0007669"/>
    <property type="project" value="InterPro"/>
</dbReference>
<name>A0AAE3KIZ4_9PSEU</name>
<dbReference type="EMBL" id="JAMTCK010000012">
    <property type="protein sequence ID" value="MCP2167899.1"/>
    <property type="molecule type" value="Genomic_DNA"/>
</dbReference>
<keyword evidence="3" id="KW-1185">Reference proteome</keyword>
<proteinExistence type="predicted"/>
<dbReference type="Pfam" id="PF00899">
    <property type="entry name" value="ThiF"/>
    <property type="match status" value="1"/>
</dbReference>
<accession>A0AAE3KIZ4</accession>
<dbReference type="AlphaFoldDB" id="A0AAE3KIZ4"/>
<dbReference type="Proteomes" id="UP001206128">
    <property type="component" value="Unassembled WGS sequence"/>
</dbReference>
<reference evidence="2" key="1">
    <citation type="submission" date="2022-06" db="EMBL/GenBank/DDBJ databases">
        <title>Genomic Encyclopedia of Archaeal and Bacterial Type Strains, Phase II (KMG-II): from individual species to whole genera.</title>
        <authorList>
            <person name="Goeker M."/>
        </authorList>
    </citation>
    <scope>NUCLEOTIDE SEQUENCE</scope>
    <source>
        <strain evidence="2">DSM 43935</strain>
    </source>
</reference>
<evidence type="ECO:0000313" key="3">
    <source>
        <dbReference type="Proteomes" id="UP001206128"/>
    </source>
</evidence>
<dbReference type="InterPro" id="IPR000594">
    <property type="entry name" value="ThiF_NAD_FAD-bd"/>
</dbReference>
<evidence type="ECO:0000259" key="1">
    <source>
        <dbReference type="Pfam" id="PF00899"/>
    </source>
</evidence>